<proteinExistence type="inferred from homology"/>
<dbReference type="PIRSF" id="PIRSF000723">
    <property type="entry name" value="Carbamate_kin"/>
    <property type="match status" value="1"/>
</dbReference>
<comment type="similarity">
    <text evidence="1 5">Belongs to the carbamate kinase family.</text>
</comment>
<keyword evidence="8" id="KW-1185">Reference proteome</keyword>
<dbReference type="GO" id="GO:0008804">
    <property type="term" value="F:carbamate kinase activity"/>
    <property type="evidence" value="ECO:0007669"/>
    <property type="project" value="UniProtKB-EC"/>
</dbReference>
<evidence type="ECO:0000313" key="7">
    <source>
        <dbReference type="EMBL" id="MEX3173842.1"/>
    </source>
</evidence>
<feature type="domain" description="Aspartate/glutamate/uridylate kinase" evidence="6">
    <location>
        <begin position="6"/>
        <end position="276"/>
    </location>
</feature>
<dbReference type="NCBIfam" id="NF009008">
    <property type="entry name" value="PRK12354.1"/>
    <property type="match status" value="1"/>
</dbReference>
<evidence type="ECO:0000256" key="3">
    <source>
        <dbReference type="ARBA" id="ARBA00022777"/>
    </source>
</evidence>
<dbReference type="NCBIfam" id="TIGR00746">
    <property type="entry name" value="arcC"/>
    <property type="match status" value="1"/>
</dbReference>
<dbReference type="InterPro" id="IPR036393">
    <property type="entry name" value="AceGlu_kinase-like_sf"/>
</dbReference>
<comment type="caution">
    <text evidence="7">The sequence shown here is derived from an EMBL/GenBank/DDBJ whole genome shotgun (WGS) entry which is preliminary data.</text>
</comment>
<dbReference type="RefSeq" id="WP_261139551.1">
    <property type="nucleotide sequence ID" value="NZ_CAMIRF010000009.1"/>
</dbReference>
<dbReference type="Gene3D" id="3.40.1160.10">
    <property type="entry name" value="Acetylglutamate kinase-like"/>
    <property type="match status" value="1"/>
</dbReference>
<dbReference type="InterPro" id="IPR001048">
    <property type="entry name" value="Asp/Glu/Uridylate_kinase"/>
</dbReference>
<keyword evidence="2 5" id="KW-0808">Transferase</keyword>
<name>A0ABV3ULG4_9GAMM</name>
<evidence type="ECO:0000313" key="8">
    <source>
        <dbReference type="Proteomes" id="UP001558101"/>
    </source>
</evidence>
<evidence type="ECO:0000256" key="2">
    <source>
        <dbReference type="ARBA" id="ARBA00022679"/>
    </source>
</evidence>
<evidence type="ECO:0000256" key="1">
    <source>
        <dbReference type="ARBA" id="ARBA00011066"/>
    </source>
</evidence>
<dbReference type="EMBL" id="JBFQXQ010000002">
    <property type="protein sequence ID" value="MEX3173842.1"/>
    <property type="molecule type" value="Genomic_DNA"/>
</dbReference>
<evidence type="ECO:0000256" key="4">
    <source>
        <dbReference type="NCBIfam" id="TIGR00746"/>
    </source>
</evidence>
<evidence type="ECO:0000259" key="6">
    <source>
        <dbReference type="Pfam" id="PF00696"/>
    </source>
</evidence>
<dbReference type="InterPro" id="IPR003964">
    <property type="entry name" value="Carb_kinase"/>
</dbReference>
<evidence type="ECO:0000256" key="5">
    <source>
        <dbReference type="PIRNR" id="PIRNR000723"/>
    </source>
</evidence>
<reference evidence="7 8" key="1">
    <citation type="submission" date="2024-07" db="EMBL/GenBank/DDBJ databases">
        <title>Genomes of novel Serratia strains from suburban soil.</title>
        <authorList>
            <person name="Markert E.X."/>
            <person name="Severe K."/>
            <person name="Severe L."/>
            <person name="Twing K.I."/>
            <person name="Ward L.M."/>
        </authorList>
    </citation>
    <scope>NUCLEOTIDE SEQUENCE [LARGE SCALE GENOMIC DNA]</scope>
    <source>
        <strain evidence="7 8">3C-UT</strain>
    </source>
</reference>
<gene>
    <name evidence="7" type="primary">arcC</name>
    <name evidence="7" type="ORF">AB4M04_17355</name>
</gene>
<dbReference type="PANTHER" id="PTHR30409">
    <property type="entry name" value="CARBAMATE KINASE"/>
    <property type="match status" value="1"/>
</dbReference>
<dbReference type="Pfam" id="PF00696">
    <property type="entry name" value="AA_kinase"/>
    <property type="match status" value="1"/>
</dbReference>
<protein>
    <recommendedName>
        <fullName evidence="4 5">Carbamate kinase</fullName>
    </recommendedName>
</protein>
<dbReference type="PRINTS" id="PR01469">
    <property type="entry name" value="CARBMTKINASE"/>
</dbReference>
<dbReference type="Proteomes" id="UP001558101">
    <property type="component" value="Unassembled WGS sequence"/>
</dbReference>
<sequence>MMTKPTVVIALGGNALLRRGEPLEADVQRRNVLLASRQIAALTKDWNVVLVHGNGPQVGLLALQNSAYPQVAPYPLDVLGAESQGMIGYLLIQELKNCLPEQQVSALLTQVEVDPDDGAFSNPSKYIGPVYDQETALALSMDKGWAIKPDGKYFRRVVPSPKPLNIIETAAINALIAQGHLVVCAGGGGIPVLRQEGKLQGIEAVIDKDLSAAFLAEQINADALLILTDADAVYLDWGTRQQRALSKVTPEDLADITFDAGSMGPKVSAASHFVRSRHGIAGIGALQDATRILTGEQGTLISPTH</sequence>
<dbReference type="PANTHER" id="PTHR30409:SF1">
    <property type="entry name" value="CARBAMATE KINASE-RELATED"/>
    <property type="match status" value="1"/>
</dbReference>
<organism evidence="7 8">
    <name type="scientific">Serratia quinivorans</name>
    <dbReference type="NCBI Taxonomy" id="137545"/>
    <lineage>
        <taxon>Bacteria</taxon>
        <taxon>Pseudomonadati</taxon>
        <taxon>Pseudomonadota</taxon>
        <taxon>Gammaproteobacteria</taxon>
        <taxon>Enterobacterales</taxon>
        <taxon>Yersiniaceae</taxon>
        <taxon>Serratia</taxon>
    </lineage>
</organism>
<dbReference type="CDD" id="cd04235">
    <property type="entry name" value="AAK_CK"/>
    <property type="match status" value="1"/>
</dbReference>
<accession>A0ABV3ULG4</accession>
<keyword evidence="3 5" id="KW-0418">Kinase</keyword>
<dbReference type="SUPFAM" id="SSF53633">
    <property type="entry name" value="Carbamate kinase-like"/>
    <property type="match status" value="1"/>
</dbReference>